<feature type="compositionally biased region" description="Basic and acidic residues" evidence="4">
    <location>
        <begin position="84"/>
        <end position="95"/>
    </location>
</feature>
<dbReference type="GO" id="GO:0003743">
    <property type="term" value="F:translation initiation factor activity"/>
    <property type="evidence" value="ECO:0007669"/>
    <property type="project" value="UniProtKB-KW"/>
</dbReference>
<evidence type="ECO:0000259" key="5">
    <source>
        <dbReference type="PROSITE" id="PS51366"/>
    </source>
</evidence>
<dbReference type="InterPro" id="IPR016024">
    <property type="entry name" value="ARM-type_fold"/>
</dbReference>
<organism evidence="6 7">
    <name type="scientific">Hyaloperonospora arabidopsidis (strain Emoy2)</name>
    <name type="common">Downy mildew agent</name>
    <name type="synonym">Peronospora arabidopsidis</name>
    <dbReference type="NCBI Taxonomy" id="559515"/>
    <lineage>
        <taxon>Eukaryota</taxon>
        <taxon>Sar</taxon>
        <taxon>Stramenopiles</taxon>
        <taxon>Oomycota</taxon>
        <taxon>Peronosporomycetes</taxon>
        <taxon>Peronosporales</taxon>
        <taxon>Peronosporaceae</taxon>
        <taxon>Hyaloperonospora</taxon>
    </lineage>
</organism>
<feature type="compositionally biased region" description="Polar residues" evidence="4">
    <location>
        <begin position="375"/>
        <end position="384"/>
    </location>
</feature>
<feature type="compositionally biased region" description="Basic and acidic residues" evidence="4">
    <location>
        <begin position="259"/>
        <end position="274"/>
    </location>
</feature>
<dbReference type="SMART" id="SM00543">
    <property type="entry name" value="MIF4G"/>
    <property type="match status" value="1"/>
</dbReference>
<dbReference type="SUPFAM" id="SSF48371">
    <property type="entry name" value="ARM repeat"/>
    <property type="match status" value="4"/>
</dbReference>
<dbReference type="GO" id="GO:0016281">
    <property type="term" value="C:eukaryotic translation initiation factor 4F complex"/>
    <property type="evidence" value="ECO:0007669"/>
    <property type="project" value="TreeGrafter"/>
</dbReference>
<reference evidence="7" key="1">
    <citation type="journal article" date="2010" name="Science">
        <title>Signatures of adaptation to obligate biotrophy in the Hyaloperonospora arabidopsidis genome.</title>
        <authorList>
            <person name="Baxter L."/>
            <person name="Tripathy S."/>
            <person name="Ishaque N."/>
            <person name="Boot N."/>
            <person name="Cabral A."/>
            <person name="Kemen E."/>
            <person name="Thines M."/>
            <person name="Ah-Fong A."/>
            <person name="Anderson R."/>
            <person name="Badejoko W."/>
            <person name="Bittner-Eddy P."/>
            <person name="Boore J.L."/>
            <person name="Chibucos M.C."/>
            <person name="Coates M."/>
            <person name="Dehal P."/>
            <person name="Delehaunty K."/>
            <person name="Dong S."/>
            <person name="Downton P."/>
            <person name="Dumas B."/>
            <person name="Fabro G."/>
            <person name="Fronick C."/>
            <person name="Fuerstenberg S.I."/>
            <person name="Fulton L."/>
            <person name="Gaulin E."/>
            <person name="Govers F."/>
            <person name="Hughes L."/>
            <person name="Humphray S."/>
            <person name="Jiang R.H."/>
            <person name="Judelson H."/>
            <person name="Kamoun S."/>
            <person name="Kyung K."/>
            <person name="Meijer H."/>
            <person name="Minx P."/>
            <person name="Morris P."/>
            <person name="Nelson J."/>
            <person name="Phuntumart V."/>
            <person name="Qutob D."/>
            <person name="Rehmany A."/>
            <person name="Rougon-Cardoso A."/>
            <person name="Ryden P."/>
            <person name="Torto-Alalibo T."/>
            <person name="Studholme D."/>
            <person name="Wang Y."/>
            <person name="Win J."/>
            <person name="Wood J."/>
            <person name="Clifton S.W."/>
            <person name="Rogers J."/>
            <person name="Van den Ackerveken G."/>
            <person name="Jones J.D."/>
            <person name="McDowell J.M."/>
            <person name="Beynon J."/>
            <person name="Tyler B.M."/>
        </authorList>
    </citation>
    <scope>NUCLEOTIDE SEQUENCE [LARGE SCALE GENOMIC DNA]</scope>
    <source>
        <strain evidence="7">Emoy2</strain>
    </source>
</reference>
<feature type="compositionally biased region" description="Low complexity" evidence="4">
    <location>
        <begin position="247"/>
        <end position="258"/>
    </location>
</feature>
<evidence type="ECO:0000256" key="2">
    <source>
        <dbReference type="ARBA" id="ARBA00022540"/>
    </source>
</evidence>
<feature type="region of interest" description="Disordered" evidence="4">
    <location>
        <begin position="1037"/>
        <end position="1059"/>
    </location>
</feature>
<accession>M4BLV4</accession>
<feature type="compositionally biased region" description="Gly residues" evidence="4">
    <location>
        <begin position="621"/>
        <end position="637"/>
    </location>
</feature>
<feature type="region of interest" description="Disordered" evidence="4">
    <location>
        <begin position="1078"/>
        <end position="1097"/>
    </location>
</feature>
<feature type="compositionally biased region" description="Basic and acidic residues" evidence="4">
    <location>
        <begin position="1082"/>
        <end position="1097"/>
    </location>
</feature>
<dbReference type="SMART" id="SM00544">
    <property type="entry name" value="MA3"/>
    <property type="match status" value="2"/>
</dbReference>
<feature type="region of interest" description="Disordered" evidence="4">
    <location>
        <begin position="539"/>
        <end position="562"/>
    </location>
</feature>
<dbReference type="Gene3D" id="1.25.40.180">
    <property type="match status" value="4"/>
</dbReference>
<dbReference type="Pfam" id="PF02854">
    <property type="entry name" value="MIF4G"/>
    <property type="match status" value="2"/>
</dbReference>
<feature type="compositionally biased region" description="Low complexity" evidence="4">
    <location>
        <begin position="71"/>
        <end position="82"/>
    </location>
</feature>
<dbReference type="eggNOG" id="KOG0401">
    <property type="taxonomic scope" value="Eukaryota"/>
</dbReference>
<protein>
    <recommendedName>
        <fullName evidence="5">MI domain-containing protein</fullName>
    </recommendedName>
</protein>
<comment type="similarity">
    <text evidence="1">Belongs to the eukaryotic initiation factor 4G family.</text>
</comment>
<feature type="domain" description="MI" evidence="5">
    <location>
        <begin position="1305"/>
        <end position="1428"/>
    </location>
</feature>
<reference evidence="6" key="2">
    <citation type="submission" date="2015-06" db="UniProtKB">
        <authorList>
            <consortium name="EnsemblProtists"/>
        </authorList>
    </citation>
    <scope>IDENTIFICATION</scope>
    <source>
        <strain evidence="6">Emoy2</strain>
    </source>
</reference>
<name>M4BLV4_HYAAE</name>
<feature type="compositionally biased region" description="Polar residues" evidence="4">
    <location>
        <begin position="544"/>
        <end position="554"/>
    </location>
</feature>
<dbReference type="OMA" id="PDRWRHF"/>
<feature type="region of interest" description="Disordered" evidence="4">
    <location>
        <begin position="593"/>
        <end position="649"/>
    </location>
</feature>
<evidence type="ECO:0000256" key="4">
    <source>
        <dbReference type="SAM" id="MobiDB-lite"/>
    </source>
</evidence>
<sequence>MDERPRAGAGRRGRGRSGGYGRKPSSSGVAYRRVQVSVDESVRDAGSTSSSGVACRRVQVSVDESVRDAGSTSSTDKSSCRSVQKVDDSATKEVEGPPLASFKSSLRPSVEVRSAPAIEPERFVRVKSHGSVPNRECSSERPKSLTPKKNDLQVPMKGRAQSTLRPTSSPQNEARPFVSSLVQSMDHGRDRGARTKRGERRGRDIQGPSLRRSISREPRQGVGNENGSYRGETFGSDKRSVSRPQLSRKSSVDSVSSVRSDRSDVSHRSERYNEVNRSSNDGPQRNRRLSGGLSGKAPFRTTPVGMSSATYGVRDVRYQKERPTSEYLSGRLAPDKPSGRSSLDGSASPLRRVISGALEGLLNDRDDSSSGRSSTLQPSPSAPQNADVKESISPKPKESFGATKIKDTSAIKPATPVVGEAERKHLVDTLRERMESRKLERGDSLAQMMKAPLSCKGLTENEAQRSPVGAKKDVGNGGSPIVVDESKDARTREYYAKLDKENVEREALRRATSFKSSLSSSGSTKAQLLPTLYTEASPRRRLSSYPSAPVQTGSVRPPTPSLVAGRALVQPTVSRTKKLQYSLAELRSIRKSDRPDVRSGVRGAKPAVSVRDGRRDRQIRGGRGGSRGGRTGGGRGNYGRPPPPPLYDGPIEPLTVSENRWKPTKEKDVSGLEKTLNDIKSLLNKLTREKFTKLTNKLCAIDIDSFVLLSSIVSIIMDKALEEPGFADVYSDLCKEFHTRTIKTTWSFLKVLSDDKGAFYWTAIDKTTFKSFVGPFDSPHSCLESIGVGGSAATVTCDCASILSMQYHYYGEYLVVVGEKEPGAFYFSAREVSGIKDDEPFGGPFETVDLARHAAASQTSFRRLLVNRCQVEFEKTNKHVGSQQEKQEKEEIDPRRREVLAMRAKAKMLGNIRFIGELYKVDLIKQKGVEGCIFYLLGLELLPGVEAQEGQAQAVRFPDEVDLEALCKILATAGKKFDQPDTKTIMQIIILRMVELSNDTKLPSRARFLVKDILETRDHMWEPRRKEMQQKTLEEVRREAQKLQQQGKNAQHDDVQRRRLKTRVSSAQLAKQSSNLIVAKQQKPDKAEASEADKAKELSPAQMSTRIKSIIEEYISILDVDEAITCVQELPRDPYHVAFAEQTVYMALEGKTSEREHAADLLVTLYERTVVDANSIQSALVNAMEFLEDMKIDLPLIHQYSALIFGRLVAAGCFGLSWIISGALAHCVECKLASQVFPDVLSVLEMESDEGTVIRMLTDEEVTPESVLPAAMRTNEADVKAYLRESGMDIFFGGDSDAESELGPEIAGKMRRTLEEYLSVKDFDEMVQCVEEFDAITDRWRHFVHIMLVFSLEAKQSARKDVAELLVQLFDGEKVASDDIETGVESILDDYDDLLVDIPRLAVNLSELYQPLFLKKALSVRWLGEACSRLVESGHAADVLDALLSAFDDPDALVAWWKTQSDVDAIWTQLSPLDERLVKWKARLQ</sequence>
<feature type="region of interest" description="Disordered" evidence="4">
    <location>
        <begin position="460"/>
        <end position="483"/>
    </location>
</feature>
<keyword evidence="3" id="KW-0648">Protein biosynthesis</keyword>
<feature type="domain" description="MI" evidence="5">
    <location>
        <begin position="1102"/>
        <end position="1224"/>
    </location>
</feature>
<evidence type="ECO:0000256" key="3">
    <source>
        <dbReference type="ARBA" id="ARBA00022917"/>
    </source>
</evidence>
<dbReference type="STRING" id="559515.M4BLV4"/>
<dbReference type="GO" id="GO:0003729">
    <property type="term" value="F:mRNA binding"/>
    <property type="evidence" value="ECO:0007669"/>
    <property type="project" value="TreeGrafter"/>
</dbReference>
<dbReference type="InterPro" id="IPR003891">
    <property type="entry name" value="Initiation_fac_eIF4g_MI"/>
</dbReference>
<dbReference type="EnsemblProtists" id="HpaT807389">
    <property type="protein sequence ID" value="HpaP807389"/>
    <property type="gene ID" value="HpaG807389"/>
</dbReference>
<evidence type="ECO:0000313" key="7">
    <source>
        <dbReference type="Proteomes" id="UP000011713"/>
    </source>
</evidence>
<dbReference type="InterPro" id="IPR003890">
    <property type="entry name" value="MIF4G-like_typ-3"/>
</dbReference>
<proteinExistence type="inferred from homology"/>
<feature type="region of interest" description="Disordered" evidence="4">
    <location>
        <begin position="1"/>
        <end position="406"/>
    </location>
</feature>
<evidence type="ECO:0000313" key="6">
    <source>
        <dbReference type="EnsemblProtists" id="HpaP807389"/>
    </source>
</evidence>
<dbReference type="EMBL" id="JH598398">
    <property type="status" value="NOT_ANNOTATED_CDS"/>
    <property type="molecule type" value="Genomic_DNA"/>
</dbReference>
<feature type="compositionally biased region" description="Basic and acidic residues" evidence="4">
    <location>
        <begin position="137"/>
        <end position="151"/>
    </location>
</feature>
<evidence type="ECO:0000256" key="1">
    <source>
        <dbReference type="ARBA" id="ARBA00005775"/>
    </source>
</evidence>
<dbReference type="PANTHER" id="PTHR23253:SF9">
    <property type="entry name" value="EUKARYOTIC TRANSLATION INITIATION FACTOR 4 GAMMA 2"/>
    <property type="match status" value="1"/>
</dbReference>
<dbReference type="Proteomes" id="UP000011713">
    <property type="component" value="Unassembled WGS sequence"/>
</dbReference>
<feature type="compositionally biased region" description="Basic and acidic residues" evidence="4">
    <location>
        <begin position="314"/>
        <end position="324"/>
    </location>
</feature>
<dbReference type="HOGENOM" id="CLU_004417_0_0_1"/>
<dbReference type="PANTHER" id="PTHR23253">
    <property type="entry name" value="EUKARYOTIC TRANSLATION INITIATION FACTOR 4 GAMMA"/>
    <property type="match status" value="1"/>
</dbReference>
<dbReference type="PROSITE" id="PS51366">
    <property type="entry name" value="MI"/>
    <property type="match status" value="2"/>
</dbReference>
<dbReference type="VEuPathDB" id="FungiDB:HpaG807389"/>
<dbReference type="Pfam" id="PF02847">
    <property type="entry name" value="MA3"/>
    <property type="match status" value="2"/>
</dbReference>
<feature type="compositionally biased region" description="Polar residues" evidence="4">
    <location>
        <begin position="160"/>
        <end position="172"/>
    </location>
</feature>
<feature type="compositionally biased region" description="Basic and acidic residues" evidence="4">
    <location>
        <begin position="387"/>
        <end position="406"/>
    </location>
</feature>
<dbReference type="InParanoid" id="M4BLV4"/>
<keyword evidence="2" id="KW-0396">Initiation factor</keyword>
<keyword evidence="7" id="KW-1185">Reference proteome</keyword>